<feature type="transmembrane region" description="Helical" evidence="1">
    <location>
        <begin position="210"/>
        <end position="236"/>
    </location>
</feature>
<proteinExistence type="predicted"/>
<gene>
    <name evidence="2" type="ORF">GCM10025782_23660</name>
</gene>
<evidence type="ECO:0000256" key="1">
    <source>
        <dbReference type="SAM" id="Phobius"/>
    </source>
</evidence>
<feature type="transmembrane region" description="Helical" evidence="1">
    <location>
        <begin position="170"/>
        <end position="198"/>
    </location>
</feature>
<keyword evidence="3" id="KW-1185">Reference proteome</keyword>
<keyword evidence="1" id="KW-0472">Membrane</keyword>
<protein>
    <recommendedName>
        <fullName evidence="4">Glycosyltransferase RgtA/B/C/D-like domain-containing protein</fullName>
    </recommendedName>
</protein>
<feature type="transmembrane region" description="Helical" evidence="1">
    <location>
        <begin position="118"/>
        <end position="135"/>
    </location>
</feature>
<sequence length="478" mass="50598">MPPAPSRARLRARALGVVVPLALVALPALAVRRVSDPSPWLHLKVGAFLADGGRFTLPDPWAPLASHVYVPTQWLPSVVTAELYPHLGAPLLAWERATGIGALALALLLWAHTLARPWVAAAATAVAVFAAWPSLTERPQLAGFVLLVPVLAAWWRTAQDHRPRWWLVPLTWLAACVHGIWATGGAIGGLVALCVILSGGVGRRVALRLVGLLAACAAAAAITPVGPRLLLTPFAVSGQGRQFVQEWMPSSVRSPHVLAALGLLAVAWLCWVAVGRRMPGWQVMLVVVGCALALSMERTVAVAAFVAVPLAATGLEAALRAREGAPRDAVPRHERLLGRTAAVWVGAALVGLLAAAPVAAARADTPAGVPSALAPRLAALPQGTRVLVDGDTSGWLMFTAPQLRPVYDLRVESYTAHQVEDFIHAMSADPGWDAYVRDHGVTVALVPKDSPVRAALVEQDRWSEVGRDHGHVLLQAPR</sequence>
<organism evidence="2 3">
    <name type="scientific">Pedococcus ginsenosidimutans</name>
    <dbReference type="NCBI Taxonomy" id="490570"/>
    <lineage>
        <taxon>Bacteria</taxon>
        <taxon>Bacillati</taxon>
        <taxon>Actinomycetota</taxon>
        <taxon>Actinomycetes</taxon>
        <taxon>Micrococcales</taxon>
        <taxon>Intrasporangiaceae</taxon>
        <taxon>Pedococcus</taxon>
    </lineage>
</organism>
<evidence type="ECO:0000313" key="2">
    <source>
        <dbReference type="EMBL" id="GAA4724851.1"/>
    </source>
</evidence>
<reference evidence="3" key="1">
    <citation type="journal article" date="2019" name="Int. J. Syst. Evol. Microbiol.">
        <title>The Global Catalogue of Microorganisms (GCM) 10K type strain sequencing project: providing services to taxonomists for standard genome sequencing and annotation.</title>
        <authorList>
            <consortium name="The Broad Institute Genomics Platform"/>
            <consortium name="The Broad Institute Genome Sequencing Center for Infectious Disease"/>
            <person name="Wu L."/>
            <person name="Ma J."/>
        </authorList>
    </citation>
    <scope>NUCLEOTIDE SEQUENCE [LARGE SCALE GENOMIC DNA]</scope>
    <source>
        <strain evidence="3">JCM 18961</strain>
    </source>
</reference>
<feature type="transmembrane region" description="Helical" evidence="1">
    <location>
        <begin position="141"/>
        <end position="158"/>
    </location>
</feature>
<evidence type="ECO:0008006" key="4">
    <source>
        <dbReference type="Google" id="ProtNLM"/>
    </source>
</evidence>
<name>A0ABP8YB21_9MICO</name>
<feature type="transmembrane region" description="Helical" evidence="1">
    <location>
        <begin position="341"/>
        <end position="361"/>
    </location>
</feature>
<keyword evidence="1" id="KW-0812">Transmembrane</keyword>
<dbReference type="Proteomes" id="UP001500556">
    <property type="component" value="Unassembled WGS sequence"/>
</dbReference>
<comment type="caution">
    <text evidence="2">The sequence shown here is derived from an EMBL/GenBank/DDBJ whole genome shotgun (WGS) entry which is preliminary data.</text>
</comment>
<keyword evidence="1" id="KW-1133">Transmembrane helix</keyword>
<dbReference type="EMBL" id="BAABLO010000011">
    <property type="protein sequence ID" value="GAA4724851.1"/>
    <property type="molecule type" value="Genomic_DNA"/>
</dbReference>
<evidence type="ECO:0000313" key="3">
    <source>
        <dbReference type="Proteomes" id="UP001500556"/>
    </source>
</evidence>
<dbReference type="RefSeq" id="WP_345503526.1">
    <property type="nucleotide sequence ID" value="NZ_BAABLO010000011.1"/>
</dbReference>
<feature type="transmembrane region" description="Helical" evidence="1">
    <location>
        <begin position="257"/>
        <end position="274"/>
    </location>
</feature>
<accession>A0ABP8YB21</accession>